<evidence type="ECO:0000256" key="2">
    <source>
        <dbReference type="ARBA" id="ARBA00023125"/>
    </source>
</evidence>
<sequence>MADIFEPVSRPRRLPDEIASSILEAISRGDLQPGDRLPTEMDLSDQFGVARTVVREAISLLKFDGVITARQGVGAFVSDASRRRSFRISPSCFAKRQQLVKLLALRTSVQADAAAKAALRRTDEQLAAMAAALERFAGATGSGMVAAEARVDAEAAFYRTIAEASDNEYFIEFIQMIDAKLMENLRSVVVKNAMVAETGAQVRAEHDEVYAAIRDRDAEGARLATRRHYEHAAKRLAERSDIGTA</sequence>
<dbReference type="GO" id="GO:0003700">
    <property type="term" value="F:DNA-binding transcription factor activity"/>
    <property type="evidence" value="ECO:0007669"/>
    <property type="project" value="InterPro"/>
</dbReference>
<dbReference type="SMART" id="SM00345">
    <property type="entry name" value="HTH_GNTR"/>
    <property type="match status" value="1"/>
</dbReference>
<dbReference type="Proteomes" id="UP000630353">
    <property type="component" value="Unassembled WGS sequence"/>
</dbReference>
<dbReference type="Pfam" id="PF00392">
    <property type="entry name" value="GntR"/>
    <property type="match status" value="1"/>
</dbReference>
<dbReference type="InterPro" id="IPR011711">
    <property type="entry name" value="GntR_C"/>
</dbReference>
<reference evidence="5" key="2">
    <citation type="submission" date="2020-09" db="EMBL/GenBank/DDBJ databases">
        <authorList>
            <person name="Sun Q."/>
            <person name="Kim S."/>
        </authorList>
    </citation>
    <scope>NUCLEOTIDE SEQUENCE</scope>
    <source>
        <strain evidence="5">KCTC 42651</strain>
    </source>
</reference>
<dbReference type="SUPFAM" id="SSF48008">
    <property type="entry name" value="GntR ligand-binding domain-like"/>
    <property type="match status" value="1"/>
</dbReference>
<dbReference type="InterPro" id="IPR000524">
    <property type="entry name" value="Tscrpt_reg_HTH_GntR"/>
</dbReference>
<keyword evidence="3" id="KW-0804">Transcription</keyword>
<dbReference type="CDD" id="cd07377">
    <property type="entry name" value="WHTH_GntR"/>
    <property type="match status" value="1"/>
</dbReference>
<name>A0A918XPH2_9PROT</name>
<organism evidence="5 6">
    <name type="scientific">Thalassobaculum fulvum</name>
    <dbReference type="NCBI Taxonomy" id="1633335"/>
    <lineage>
        <taxon>Bacteria</taxon>
        <taxon>Pseudomonadati</taxon>
        <taxon>Pseudomonadota</taxon>
        <taxon>Alphaproteobacteria</taxon>
        <taxon>Rhodospirillales</taxon>
        <taxon>Thalassobaculaceae</taxon>
        <taxon>Thalassobaculum</taxon>
    </lineage>
</organism>
<evidence type="ECO:0000313" key="5">
    <source>
        <dbReference type="EMBL" id="GHD43407.1"/>
    </source>
</evidence>
<dbReference type="Gene3D" id="1.20.120.530">
    <property type="entry name" value="GntR ligand-binding domain-like"/>
    <property type="match status" value="1"/>
</dbReference>
<proteinExistence type="predicted"/>
<gene>
    <name evidence="5" type="ORF">GCM10017083_09510</name>
</gene>
<protein>
    <submittedName>
        <fullName evidence="5">GntR family transcriptional regulator</fullName>
    </submittedName>
</protein>
<dbReference type="Pfam" id="PF07729">
    <property type="entry name" value="FCD"/>
    <property type="match status" value="1"/>
</dbReference>
<keyword evidence="6" id="KW-1185">Reference proteome</keyword>
<evidence type="ECO:0000256" key="3">
    <source>
        <dbReference type="ARBA" id="ARBA00023163"/>
    </source>
</evidence>
<accession>A0A918XPH2</accession>
<dbReference type="SUPFAM" id="SSF46785">
    <property type="entry name" value="Winged helix' DNA-binding domain"/>
    <property type="match status" value="1"/>
</dbReference>
<comment type="caution">
    <text evidence="5">The sequence shown here is derived from an EMBL/GenBank/DDBJ whole genome shotgun (WGS) entry which is preliminary data.</text>
</comment>
<dbReference type="PROSITE" id="PS50949">
    <property type="entry name" value="HTH_GNTR"/>
    <property type="match status" value="1"/>
</dbReference>
<dbReference type="EMBL" id="BMZS01000002">
    <property type="protein sequence ID" value="GHD43407.1"/>
    <property type="molecule type" value="Genomic_DNA"/>
</dbReference>
<keyword evidence="2" id="KW-0238">DNA-binding</keyword>
<reference evidence="5" key="1">
    <citation type="journal article" date="2014" name="Int. J. Syst. Evol. Microbiol.">
        <title>Complete genome sequence of Corynebacterium casei LMG S-19264T (=DSM 44701T), isolated from a smear-ripened cheese.</title>
        <authorList>
            <consortium name="US DOE Joint Genome Institute (JGI-PGF)"/>
            <person name="Walter F."/>
            <person name="Albersmeier A."/>
            <person name="Kalinowski J."/>
            <person name="Ruckert C."/>
        </authorList>
    </citation>
    <scope>NUCLEOTIDE SEQUENCE</scope>
    <source>
        <strain evidence="5">KCTC 42651</strain>
    </source>
</reference>
<dbReference type="InterPro" id="IPR036388">
    <property type="entry name" value="WH-like_DNA-bd_sf"/>
</dbReference>
<dbReference type="PRINTS" id="PR00035">
    <property type="entry name" value="HTHGNTR"/>
</dbReference>
<dbReference type="AlphaFoldDB" id="A0A918XPH2"/>
<evidence type="ECO:0000259" key="4">
    <source>
        <dbReference type="PROSITE" id="PS50949"/>
    </source>
</evidence>
<dbReference type="Gene3D" id="1.10.10.10">
    <property type="entry name" value="Winged helix-like DNA-binding domain superfamily/Winged helix DNA-binding domain"/>
    <property type="match status" value="1"/>
</dbReference>
<evidence type="ECO:0000256" key="1">
    <source>
        <dbReference type="ARBA" id="ARBA00023015"/>
    </source>
</evidence>
<dbReference type="PANTHER" id="PTHR43537">
    <property type="entry name" value="TRANSCRIPTIONAL REGULATOR, GNTR FAMILY"/>
    <property type="match status" value="1"/>
</dbReference>
<keyword evidence="1" id="KW-0805">Transcription regulation</keyword>
<evidence type="ECO:0000313" key="6">
    <source>
        <dbReference type="Proteomes" id="UP000630353"/>
    </source>
</evidence>
<dbReference type="SMART" id="SM00895">
    <property type="entry name" value="FCD"/>
    <property type="match status" value="1"/>
</dbReference>
<dbReference type="InterPro" id="IPR036390">
    <property type="entry name" value="WH_DNA-bd_sf"/>
</dbReference>
<feature type="domain" description="HTH gntR-type" evidence="4">
    <location>
        <begin position="12"/>
        <end position="80"/>
    </location>
</feature>
<dbReference type="RefSeq" id="WP_189987784.1">
    <property type="nucleotide sequence ID" value="NZ_BMZS01000002.1"/>
</dbReference>
<dbReference type="GO" id="GO:0003677">
    <property type="term" value="F:DNA binding"/>
    <property type="evidence" value="ECO:0007669"/>
    <property type="project" value="UniProtKB-KW"/>
</dbReference>
<dbReference type="PANTHER" id="PTHR43537:SF5">
    <property type="entry name" value="UXU OPERON TRANSCRIPTIONAL REGULATOR"/>
    <property type="match status" value="1"/>
</dbReference>
<dbReference type="InterPro" id="IPR008920">
    <property type="entry name" value="TF_FadR/GntR_C"/>
</dbReference>